<evidence type="ECO:0000313" key="3">
    <source>
        <dbReference type="Proteomes" id="UP000321567"/>
    </source>
</evidence>
<dbReference type="RefSeq" id="WP_147163649.1">
    <property type="nucleotide sequence ID" value="NZ_BJZO01000042.1"/>
</dbReference>
<dbReference type="AlphaFoldDB" id="A0A512H832"/>
<sequence>MVDTVMTPLTAGSLTTGSYQQVALDNLVARAQEDIQKKQTKLEATFDAKAAAIDAESERYIKLSSGVKNAQVAMDNGLESINKISDLLSKMSAALGGIESSFNDTGEVSQYWVNQYNDALRQINVTADLYGASFNPVGRVQDRMTWEPNDISFNPNFTSTTTTLNGVYAGADFRIEVTDAGTGQTSYWIPDLGSSTLTEYTSYNTQHPTESDGIGETVSLLNGIKSVQDNGDGTVTLTAFINGAEESITGKMVTGGLGLTGSWNHGNFGVVSEGDPAPTAEDIAGFIQGAIEEISRAQGVLTGAKAQITANMATANSAQDRITEKTKALTADRKDALYEQLEAETALQQEYAQQVEAMQRNLDAMSTQQQAYLSVFASTIASFGDNNPLFVNQTV</sequence>
<evidence type="ECO:0000313" key="2">
    <source>
        <dbReference type="EMBL" id="GEO81615.1"/>
    </source>
</evidence>
<reference evidence="2 3" key="1">
    <citation type="submission" date="2019-07" db="EMBL/GenBank/DDBJ databases">
        <title>Whole genome shotgun sequence of Rhodospirillum oryzae NBRC 107573.</title>
        <authorList>
            <person name="Hosoyama A."/>
            <person name="Uohara A."/>
            <person name="Ohji S."/>
            <person name="Ichikawa N."/>
        </authorList>
    </citation>
    <scope>NUCLEOTIDE SEQUENCE [LARGE SCALE GENOMIC DNA]</scope>
    <source>
        <strain evidence="2 3">NBRC 107573</strain>
    </source>
</reference>
<dbReference type="OrthoDB" id="8479983at2"/>
<name>A0A512H832_9PROT</name>
<dbReference type="Proteomes" id="UP000321567">
    <property type="component" value="Unassembled WGS sequence"/>
</dbReference>
<dbReference type="EMBL" id="BJZO01000042">
    <property type="protein sequence ID" value="GEO81615.1"/>
    <property type="molecule type" value="Genomic_DNA"/>
</dbReference>
<keyword evidence="3" id="KW-1185">Reference proteome</keyword>
<organism evidence="2 3">
    <name type="scientific">Pararhodospirillum oryzae</name>
    <dbReference type="NCBI Taxonomy" id="478448"/>
    <lineage>
        <taxon>Bacteria</taxon>
        <taxon>Pseudomonadati</taxon>
        <taxon>Pseudomonadota</taxon>
        <taxon>Alphaproteobacteria</taxon>
        <taxon>Rhodospirillales</taxon>
        <taxon>Rhodospirillaceae</taxon>
        <taxon>Pararhodospirillum</taxon>
    </lineage>
</organism>
<keyword evidence="1" id="KW-0175">Coiled coil</keyword>
<feature type="coiled-coil region" evidence="1">
    <location>
        <begin position="341"/>
        <end position="368"/>
    </location>
</feature>
<evidence type="ECO:0000256" key="1">
    <source>
        <dbReference type="SAM" id="Coils"/>
    </source>
</evidence>
<protein>
    <recommendedName>
        <fullName evidence="4">Flagellin N-terminal domain-containing protein</fullName>
    </recommendedName>
</protein>
<accession>A0A512H832</accession>
<comment type="caution">
    <text evidence="2">The sequence shown here is derived from an EMBL/GenBank/DDBJ whole genome shotgun (WGS) entry which is preliminary data.</text>
</comment>
<proteinExistence type="predicted"/>
<evidence type="ECO:0008006" key="4">
    <source>
        <dbReference type="Google" id="ProtNLM"/>
    </source>
</evidence>
<gene>
    <name evidence="2" type="ORF">ROR02_17460</name>
</gene>